<name>A0AC35TRF9_9BILA</name>
<protein>
    <submittedName>
        <fullName evidence="2">Tetratricopeptide repeat protein 30</fullName>
    </submittedName>
</protein>
<evidence type="ECO:0000313" key="2">
    <source>
        <dbReference type="WBParaSite" id="RSKR_0000354900.1"/>
    </source>
</evidence>
<sequence length="649" mass="74409">MFNTQIKDGEYTTTVYTLIREDKHADVIRILQNELDRSPNSRAALSLLGYCYFQFQDFVMAADCYEQLCKLFPFNQEYRLYLAQSYFNAFQFQEAAAAVLEIDKPDLAPKVLKLEAAIRYREEDYHNARILVEQFDPDDTDIEINLACIDYKEANYHKALERFTSATAIHGYSNELSYAIALCHYELKAYAESIKLISDIIDYGIKNHPELGVGSMTDGIDVRSVGNTIILHESALIEACNLKFAIEYKLLNYSSALHALTDMPPRDEEELDPVTLHNHAIFHVNYDSADAFAKLQYLLSQNPFPPETFANLLLIYVKYSYFDLAADVLAEHAHLSLKYLPPYIFDYLDAVITQQTSPSDSYAKFDALSNELTTKMRKAKKKEDQGIETKNDLMIQEADQEYKELKEMFIPVLMGQANIYWIKKDYANVEKVFQRSVEFASDNDDFKLNVAHTLFMTGVKYKEAIGFYEPILNKHINKILDISAIVLADLCVCYVLSGQNETAEDVMREVERAEEITIANNPNQKIFHSCIINLVIGSLYCAKGNFEFGMTRVVKALDPYDKKLGVETWYYSKRCFISMIENLAKHLIPVRDSILNACLLFLEQCEIHGKNISTLSEDALNPTAEINIKKSVSYEARFLRALLLTYLDY</sequence>
<reference evidence="2" key="1">
    <citation type="submission" date="2016-11" db="UniProtKB">
        <authorList>
            <consortium name="WormBaseParasite"/>
        </authorList>
    </citation>
    <scope>IDENTIFICATION</scope>
    <source>
        <strain evidence="2">KR3021</strain>
    </source>
</reference>
<evidence type="ECO:0000313" key="1">
    <source>
        <dbReference type="Proteomes" id="UP000095286"/>
    </source>
</evidence>
<organism evidence="1 2">
    <name type="scientific">Rhabditophanes sp. KR3021</name>
    <dbReference type="NCBI Taxonomy" id="114890"/>
    <lineage>
        <taxon>Eukaryota</taxon>
        <taxon>Metazoa</taxon>
        <taxon>Ecdysozoa</taxon>
        <taxon>Nematoda</taxon>
        <taxon>Chromadorea</taxon>
        <taxon>Rhabditida</taxon>
        <taxon>Tylenchina</taxon>
        <taxon>Panagrolaimomorpha</taxon>
        <taxon>Strongyloidoidea</taxon>
        <taxon>Alloionematidae</taxon>
        <taxon>Rhabditophanes</taxon>
    </lineage>
</organism>
<accession>A0AC35TRF9</accession>
<dbReference type="Proteomes" id="UP000095286">
    <property type="component" value="Unplaced"/>
</dbReference>
<dbReference type="WBParaSite" id="RSKR_0000354900.1">
    <property type="protein sequence ID" value="RSKR_0000354900.1"/>
    <property type="gene ID" value="RSKR_0000354900"/>
</dbReference>
<proteinExistence type="predicted"/>